<organism evidence="2 3">
    <name type="scientific">Mucilaginibacter dorajii</name>
    <dbReference type="NCBI Taxonomy" id="692994"/>
    <lineage>
        <taxon>Bacteria</taxon>
        <taxon>Pseudomonadati</taxon>
        <taxon>Bacteroidota</taxon>
        <taxon>Sphingobacteriia</taxon>
        <taxon>Sphingobacteriales</taxon>
        <taxon>Sphingobacteriaceae</taxon>
        <taxon>Mucilaginibacter</taxon>
    </lineage>
</organism>
<proteinExistence type="predicted"/>
<dbReference type="Proteomes" id="UP001500742">
    <property type="component" value="Unassembled WGS sequence"/>
</dbReference>
<accession>A0ABP7Q2C3</accession>
<keyword evidence="1" id="KW-1133">Transmembrane helix</keyword>
<gene>
    <name evidence="2" type="ORF">GCM10022210_26960</name>
</gene>
<dbReference type="EMBL" id="BAAAZC010000019">
    <property type="protein sequence ID" value="GAA3975145.1"/>
    <property type="molecule type" value="Genomic_DNA"/>
</dbReference>
<feature type="transmembrane region" description="Helical" evidence="1">
    <location>
        <begin position="18"/>
        <end position="36"/>
    </location>
</feature>
<feature type="transmembrane region" description="Helical" evidence="1">
    <location>
        <begin position="153"/>
        <end position="172"/>
    </location>
</feature>
<feature type="transmembrane region" description="Helical" evidence="1">
    <location>
        <begin position="48"/>
        <end position="70"/>
    </location>
</feature>
<evidence type="ECO:0000313" key="2">
    <source>
        <dbReference type="EMBL" id="GAA3975145.1"/>
    </source>
</evidence>
<feature type="transmembrane region" description="Helical" evidence="1">
    <location>
        <begin position="121"/>
        <end position="141"/>
    </location>
</feature>
<evidence type="ECO:0000256" key="1">
    <source>
        <dbReference type="SAM" id="Phobius"/>
    </source>
</evidence>
<protein>
    <submittedName>
        <fullName evidence="2">Uncharacterized protein</fullName>
    </submittedName>
</protein>
<name>A0ABP7Q2C3_9SPHI</name>
<feature type="transmembrane region" description="Helical" evidence="1">
    <location>
        <begin position="96"/>
        <end position="114"/>
    </location>
</feature>
<reference evidence="3" key="1">
    <citation type="journal article" date="2019" name="Int. J. Syst. Evol. Microbiol.">
        <title>The Global Catalogue of Microorganisms (GCM) 10K type strain sequencing project: providing services to taxonomists for standard genome sequencing and annotation.</title>
        <authorList>
            <consortium name="The Broad Institute Genomics Platform"/>
            <consortium name="The Broad Institute Genome Sequencing Center for Infectious Disease"/>
            <person name="Wu L."/>
            <person name="Ma J."/>
        </authorList>
    </citation>
    <scope>NUCLEOTIDE SEQUENCE [LARGE SCALE GENOMIC DNA]</scope>
    <source>
        <strain evidence="3">JCM 16601</strain>
    </source>
</reference>
<feature type="transmembrane region" description="Helical" evidence="1">
    <location>
        <begin position="384"/>
        <end position="402"/>
    </location>
</feature>
<keyword evidence="1" id="KW-0472">Membrane</keyword>
<dbReference type="RefSeq" id="WP_259087650.1">
    <property type="nucleotide sequence ID" value="NZ_BAAAZC010000019.1"/>
</dbReference>
<keyword evidence="3" id="KW-1185">Reference proteome</keyword>
<sequence>MEENNNKLEFFSDLRDKFFLILGGIVSLATVIPAFLNKTSEIFGLNKICVGYGIFVAVYFVVPYVFYWAYCSIHDEVGYLQLLPTKQTDFLKAHRWLNFLTELVLPLVAFFYLFIPSKFSIVSGSVIFFAIAVLCFAWFVIIYWKNEKLRSEVFGIGVVTLLIFSFFFINIITKEWSKKNGIFNYTSSMQDGAFKAYESSEALKKDFIVPLDSLKQISFTNYTKAILNVKKQEVVTTKMITYDKDDLKDIAAINKAINNIDTISNPTKEEIIKQVNLIKSSSKSLFQRENYLINSGDKLKFYEVVFIQRYFLSLFDRALGIQKIKIQQISVKWAGLLKGLQFKSLIWLLFLIILGLCLWFKTMVKIQWITNQEDSRLPLLKDNASQVKSLIFLLVVLIIPWFRTIDSDSVELDKPFLNFSLSKLSNGSYESQPVILPQLVPPPNPPVYNDSTTLARIDTNVLVSKGLIKEQARRTIGSAKDRTIFDKGEK</sequence>
<keyword evidence="1" id="KW-0812">Transmembrane</keyword>
<comment type="caution">
    <text evidence="2">The sequence shown here is derived from an EMBL/GenBank/DDBJ whole genome shotgun (WGS) entry which is preliminary data.</text>
</comment>
<evidence type="ECO:0000313" key="3">
    <source>
        <dbReference type="Proteomes" id="UP001500742"/>
    </source>
</evidence>
<feature type="transmembrane region" description="Helical" evidence="1">
    <location>
        <begin position="345"/>
        <end position="364"/>
    </location>
</feature>